<evidence type="ECO:0000256" key="2">
    <source>
        <dbReference type="ARBA" id="ARBA00023043"/>
    </source>
</evidence>
<proteinExistence type="predicted"/>
<evidence type="ECO:0000256" key="1">
    <source>
        <dbReference type="ARBA" id="ARBA00022737"/>
    </source>
</evidence>
<evidence type="ECO:0000313" key="4">
    <source>
        <dbReference type="EMBL" id="KAL0486194.1"/>
    </source>
</evidence>
<evidence type="ECO:0000313" key="5">
    <source>
        <dbReference type="Proteomes" id="UP001431209"/>
    </source>
</evidence>
<feature type="repeat" description="ANK" evidence="3">
    <location>
        <begin position="208"/>
        <end position="240"/>
    </location>
</feature>
<comment type="caution">
    <text evidence="4">The sequence shown here is derived from an EMBL/GenBank/DDBJ whole genome shotgun (WGS) entry which is preliminary data.</text>
</comment>
<accession>A0AAW2ZBX3</accession>
<dbReference type="PROSITE" id="PS50297">
    <property type="entry name" value="ANK_REP_REGION"/>
    <property type="match status" value="2"/>
</dbReference>
<feature type="repeat" description="ANK" evidence="3">
    <location>
        <begin position="68"/>
        <end position="90"/>
    </location>
</feature>
<evidence type="ECO:0000256" key="3">
    <source>
        <dbReference type="PROSITE-ProRule" id="PRU00023"/>
    </source>
</evidence>
<dbReference type="InterPro" id="IPR036770">
    <property type="entry name" value="Ankyrin_rpt-contain_sf"/>
</dbReference>
<dbReference type="Pfam" id="PF12796">
    <property type="entry name" value="Ank_2"/>
    <property type="match status" value="3"/>
</dbReference>
<dbReference type="Gene3D" id="1.25.40.20">
    <property type="entry name" value="Ankyrin repeat-containing domain"/>
    <property type="match status" value="2"/>
</dbReference>
<sequence length="302" mass="34526">MVITCGSSSNNRAQKILHAKTTGTSLPNACTPITDINSLSEAIRRNDINSVEIALNNNRIWAEAHDEQGYQPIHVATQEGHVEIVRMLLDEFGAKHYAETTKGKWIPAHQCAKYGHCEIFRILIGKGEKVDVRRKNKYLFTPLFWAVQQGHTSFVRMLIEEFNVSTKEESGTFHKPLHLASECGQAEIIRYLLTRRHENPNMKQSDRFGYTPLHWACRMGHLEAVKVLLDNNADYDAKTSTNGQTPLMLAEKYEKTEVVVFVKEHIRRKETRRRAIFIGLHKLATARPTYVDCDIICVNENQ</sequence>
<dbReference type="InterPro" id="IPR002110">
    <property type="entry name" value="Ankyrin_rpt"/>
</dbReference>
<dbReference type="SUPFAM" id="SSF48403">
    <property type="entry name" value="Ankyrin repeat"/>
    <property type="match status" value="1"/>
</dbReference>
<keyword evidence="1" id="KW-0677">Repeat</keyword>
<dbReference type="PANTHER" id="PTHR24198:SF165">
    <property type="entry name" value="ANKYRIN REPEAT-CONTAINING PROTEIN-RELATED"/>
    <property type="match status" value="1"/>
</dbReference>
<dbReference type="PRINTS" id="PR01415">
    <property type="entry name" value="ANKYRIN"/>
</dbReference>
<organism evidence="4 5">
    <name type="scientific">Acrasis kona</name>
    <dbReference type="NCBI Taxonomy" id="1008807"/>
    <lineage>
        <taxon>Eukaryota</taxon>
        <taxon>Discoba</taxon>
        <taxon>Heterolobosea</taxon>
        <taxon>Tetramitia</taxon>
        <taxon>Eutetramitia</taxon>
        <taxon>Acrasidae</taxon>
        <taxon>Acrasis</taxon>
    </lineage>
</organism>
<dbReference type="SMART" id="SM00248">
    <property type="entry name" value="ANK"/>
    <property type="match status" value="7"/>
</dbReference>
<dbReference type="PANTHER" id="PTHR24198">
    <property type="entry name" value="ANKYRIN REPEAT AND PROTEIN KINASE DOMAIN-CONTAINING PROTEIN"/>
    <property type="match status" value="1"/>
</dbReference>
<gene>
    <name evidence="4" type="ORF">AKO1_001876</name>
</gene>
<dbReference type="PROSITE" id="PS50088">
    <property type="entry name" value="ANK_REPEAT"/>
    <property type="match status" value="2"/>
</dbReference>
<name>A0AAW2ZBX3_9EUKA</name>
<protein>
    <submittedName>
        <fullName evidence="4">Ankyrin</fullName>
    </submittedName>
</protein>
<reference evidence="4 5" key="1">
    <citation type="submission" date="2024-03" db="EMBL/GenBank/DDBJ databases">
        <title>The Acrasis kona genome and developmental transcriptomes reveal deep origins of eukaryotic multicellular pathways.</title>
        <authorList>
            <person name="Sheikh S."/>
            <person name="Fu C.-J."/>
            <person name="Brown M.W."/>
            <person name="Baldauf S.L."/>
        </authorList>
    </citation>
    <scope>NUCLEOTIDE SEQUENCE [LARGE SCALE GENOMIC DNA]</scope>
    <source>
        <strain evidence="4 5">ATCC MYA-3509</strain>
    </source>
</reference>
<keyword evidence="2 3" id="KW-0040">ANK repeat</keyword>
<keyword evidence="5" id="KW-1185">Reference proteome</keyword>
<dbReference type="EMBL" id="JAOPGA020001206">
    <property type="protein sequence ID" value="KAL0486194.1"/>
    <property type="molecule type" value="Genomic_DNA"/>
</dbReference>
<dbReference type="AlphaFoldDB" id="A0AAW2ZBX3"/>
<dbReference type="Proteomes" id="UP001431209">
    <property type="component" value="Unassembled WGS sequence"/>
</dbReference>